<organism evidence="1 2">
    <name type="scientific">Irpex rosettiformis</name>
    <dbReference type="NCBI Taxonomy" id="378272"/>
    <lineage>
        <taxon>Eukaryota</taxon>
        <taxon>Fungi</taxon>
        <taxon>Dikarya</taxon>
        <taxon>Basidiomycota</taxon>
        <taxon>Agaricomycotina</taxon>
        <taxon>Agaricomycetes</taxon>
        <taxon>Polyporales</taxon>
        <taxon>Irpicaceae</taxon>
        <taxon>Irpex</taxon>
    </lineage>
</organism>
<dbReference type="EMBL" id="MU274938">
    <property type="protein sequence ID" value="KAI0084806.1"/>
    <property type="molecule type" value="Genomic_DNA"/>
</dbReference>
<dbReference type="Proteomes" id="UP001055072">
    <property type="component" value="Unassembled WGS sequence"/>
</dbReference>
<proteinExistence type="predicted"/>
<protein>
    <submittedName>
        <fullName evidence="1">Uncharacterized protein</fullName>
    </submittedName>
</protein>
<accession>A0ACB8TS93</accession>
<name>A0ACB8TS93_9APHY</name>
<sequence length="433" mass="48042">MFSAKSMKHPHPTRLTSTLGKVLRFGFGARVKLGDGPFNEESSGRNNNDTGSEEKKVAGEKQEDKVPIVGNKRPLSDNEKALGGESDPHPLPPLPYHPERSDTQESEERPIVAAQVQDHDPVEHLPPEYEHAVHDKPESVVEDAQVEPTQEEAPEQEDRSPSPVEYFEARAAYDFVDDEEPLEEYDGDSPTSSPLNRSSRRVSGTRVITGEGTIDEDGEGDEAYDAGESDMEWDDDRIYEARFRLTPCVEFEEGDEDEGEDIVVGETANMGVDKEAEAELEEAWLAVLGEQRRIANERERQALTEGGQVVVHAQAQATEKTKKRDRELKAGEKAEHMPMSAAVQSSDISLGPSPLSTPPYVDPPQNEEAQAVAQPVEEAMSAAKERKTEEREMTPEEEASLVAHWERQRVVYERVSAFDILSLSTRVCPTVSS</sequence>
<evidence type="ECO:0000313" key="1">
    <source>
        <dbReference type="EMBL" id="KAI0084806.1"/>
    </source>
</evidence>
<keyword evidence="2" id="KW-1185">Reference proteome</keyword>
<reference evidence="1" key="1">
    <citation type="journal article" date="2021" name="Environ. Microbiol.">
        <title>Gene family expansions and transcriptome signatures uncover fungal adaptations to wood decay.</title>
        <authorList>
            <person name="Hage H."/>
            <person name="Miyauchi S."/>
            <person name="Viragh M."/>
            <person name="Drula E."/>
            <person name="Min B."/>
            <person name="Chaduli D."/>
            <person name="Navarro D."/>
            <person name="Favel A."/>
            <person name="Norest M."/>
            <person name="Lesage-Meessen L."/>
            <person name="Balint B."/>
            <person name="Merenyi Z."/>
            <person name="de Eugenio L."/>
            <person name="Morin E."/>
            <person name="Martinez A.T."/>
            <person name="Baldrian P."/>
            <person name="Stursova M."/>
            <person name="Martinez M.J."/>
            <person name="Novotny C."/>
            <person name="Magnuson J.K."/>
            <person name="Spatafora J.W."/>
            <person name="Maurice S."/>
            <person name="Pangilinan J."/>
            <person name="Andreopoulos W."/>
            <person name="LaButti K."/>
            <person name="Hundley H."/>
            <person name="Na H."/>
            <person name="Kuo A."/>
            <person name="Barry K."/>
            <person name="Lipzen A."/>
            <person name="Henrissat B."/>
            <person name="Riley R."/>
            <person name="Ahrendt S."/>
            <person name="Nagy L.G."/>
            <person name="Grigoriev I.V."/>
            <person name="Martin F."/>
            <person name="Rosso M.N."/>
        </authorList>
    </citation>
    <scope>NUCLEOTIDE SEQUENCE</scope>
    <source>
        <strain evidence="1">CBS 384.51</strain>
    </source>
</reference>
<comment type="caution">
    <text evidence="1">The sequence shown here is derived from an EMBL/GenBank/DDBJ whole genome shotgun (WGS) entry which is preliminary data.</text>
</comment>
<evidence type="ECO:0000313" key="2">
    <source>
        <dbReference type="Proteomes" id="UP001055072"/>
    </source>
</evidence>
<gene>
    <name evidence="1" type="ORF">BDY19DRAFT_477486</name>
</gene>